<evidence type="ECO:0000313" key="2">
    <source>
        <dbReference type="EMBL" id="CAL5221772.1"/>
    </source>
</evidence>
<keyword evidence="1" id="KW-0378">Hydrolase</keyword>
<evidence type="ECO:0000256" key="1">
    <source>
        <dbReference type="ARBA" id="ARBA00022801"/>
    </source>
</evidence>
<accession>A0ABP1FWC8</accession>
<comment type="caution">
    <text evidence="2">The sequence shown here is derived from an EMBL/GenBank/DDBJ whole genome shotgun (WGS) entry which is preliminary data.</text>
</comment>
<protein>
    <submittedName>
        <fullName evidence="2">G4025 protein</fullName>
    </submittedName>
</protein>
<dbReference type="EMBL" id="CAXHTA020000005">
    <property type="protein sequence ID" value="CAL5221772.1"/>
    <property type="molecule type" value="Genomic_DNA"/>
</dbReference>
<dbReference type="PANTHER" id="PTHR35372:SF2">
    <property type="entry name" value="SF3 HELICASE DOMAIN-CONTAINING PROTEIN"/>
    <property type="match status" value="1"/>
</dbReference>
<keyword evidence="3" id="KW-1185">Reference proteome</keyword>
<organism evidence="2 3">
    <name type="scientific">Coccomyxa viridis</name>
    <dbReference type="NCBI Taxonomy" id="1274662"/>
    <lineage>
        <taxon>Eukaryota</taxon>
        <taxon>Viridiplantae</taxon>
        <taxon>Chlorophyta</taxon>
        <taxon>core chlorophytes</taxon>
        <taxon>Trebouxiophyceae</taxon>
        <taxon>Trebouxiophyceae incertae sedis</taxon>
        <taxon>Coccomyxaceae</taxon>
        <taxon>Coccomyxa</taxon>
    </lineage>
</organism>
<reference evidence="2 3" key="1">
    <citation type="submission" date="2024-06" db="EMBL/GenBank/DDBJ databases">
        <authorList>
            <person name="Kraege A."/>
            <person name="Thomma B."/>
        </authorList>
    </citation>
    <scope>NUCLEOTIDE SEQUENCE [LARGE SCALE GENOMIC DNA]</scope>
</reference>
<proteinExistence type="predicted"/>
<sequence length="341" mass="38689">MSTGYDFVAEGGGHRVAVEEYFRRVYPDDETRDYMLRSYAQMLNGRMMKRVFVHTGPFGDNGKSTTFEFLKVIFGRYGKTMPIKYLTSVRQNAGKADSVLMGLKGVRFAAMEEPDNNAYINGALACELTGGSKISGRDLFCANVEYRPQFVPHLACNKLPSIDNDNGGARNRMRKCDYVSRFVLGGEVDEDSHVYPADPQINLRFSEWAMDAMLLLLSVYEHVYVEHCPASIQQSTEDCMDDGNVMALFAKMYIKRATKDDHFKLKEAEAKWEDFVDVLDRSDTNIRSRDLIKPPKRAFKDALQTVLKTPCPTDTRVIAGKGQKSAFREWVLLEEALEQDD</sequence>
<dbReference type="Proteomes" id="UP001497392">
    <property type="component" value="Unassembled WGS sequence"/>
</dbReference>
<dbReference type="PANTHER" id="PTHR35372">
    <property type="entry name" value="ATP BINDING PROTEIN-RELATED"/>
    <property type="match status" value="1"/>
</dbReference>
<name>A0ABP1FWC8_9CHLO</name>
<dbReference type="InterPro" id="IPR051620">
    <property type="entry name" value="ORF904-like_C"/>
</dbReference>
<gene>
    <name evidence="2" type="primary">g4025</name>
    <name evidence="2" type="ORF">VP750_LOCUS3431</name>
</gene>
<evidence type="ECO:0000313" key="3">
    <source>
        <dbReference type="Proteomes" id="UP001497392"/>
    </source>
</evidence>